<sequence length="241" mass="26079">MADAQPPKVLAFDVFGTVVDWRTSIAAGSAGYLDRIGRGDLDPAAFTDAWRSRYLSGMRAFAKSGRPFTVLDVLHREMLDDTLRAEGIDPATVDEALLQDWTFAWRRLAPWPDSVEGLSRLKRGFPIVTLSNGNIALMLEMARRGGLPWDAILGAEVTKAYKPDPRAYLGTAEVLGLAPGEVCLVAAHHSDLAAARACGLKTAFVARPQEYGGRAAPDAHLAQDWEWSGDSLIALAMQLGC</sequence>
<dbReference type="InterPro" id="IPR036412">
    <property type="entry name" value="HAD-like_sf"/>
</dbReference>
<dbReference type="InterPro" id="IPR006439">
    <property type="entry name" value="HAD-SF_hydro_IA"/>
</dbReference>
<keyword evidence="2 3" id="KW-0378">Hydrolase</keyword>
<dbReference type="PANTHER" id="PTHR43316">
    <property type="entry name" value="HYDROLASE, HALOACID DELAHOGENASE-RELATED"/>
    <property type="match status" value="1"/>
</dbReference>
<dbReference type="OrthoDB" id="9785638at2"/>
<name>A0A1V2ETC3_9SPHN</name>
<dbReference type="GO" id="GO:0018784">
    <property type="term" value="F:(S)-2-haloacid dehalogenase activity"/>
    <property type="evidence" value="ECO:0007669"/>
    <property type="project" value="UniProtKB-UniRule"/>
</dbReference>
<dbReference type="PRINTS" id="PR00413">
    <property type="entry name" value="HADHALOGNASE"/>
</dbReference>
<dbReference type="CDD" id="cd02588">
    <property type="entry name" value="HAD_L2-DEX"/>
    <property type="match status" value="1"/>
</dbReference>
<evidence type="ECO:0000256" key="1">
    <source>
        <dbReference type="ARBA" id="ARBA00008106"/>
    </source>
</evidence>
<dbReference type="Proteomes" id="UP000188729">
    <property type="component" value="Unassembled WGS sequence"/>
</dbReference>
<comment type="similarity">
    <text evidence="1 3">Belongs to the HAD-like hydrolase superfamily. S-2-haloalkanoic acid dehalogenase family.</text>
</comment>
<dbReference type="STRING" id="1915074.SPHI_24860"/>
<evidence type="ECO:0000256" key="2">
    <source>
        <dbReference type="ARBA" id="ARBA00022801"/>
    </source>
</evidence>
<proteinExistence type="inferred from homology"/>
<evidence type="ECO:0000313" key="4">
    <source>
        <dbReference type="EMBL" id="ONF95394.1"/>
    </source>
</evidence>
<dbReference type="RefSeq" id="WP_076745258.1">
    <property type="nucleotide sequence ID" value="NZ_MPSB01000012.1"/>
</dbReference>
<dbReference type="InterPro" id="IPR006328">
    <property type="entry name" value="2-HAD"/>
</dbReference>
<dbReference type="NCBIfam" id="TIGR01428">
    <property type="entry name" value="HAD_type_II"/>
    <property type="match status" value="1"/>
</dbReference>
<evidence type="ECO:0000256" key="3">
    <source>
        <dbReference type="RuleBase" id="RU368077"/>
    </source>
</evidence>
<evidence type="ECO:0000313" key="5">
    <source>
        <dbReference type="Proteomes" id="UP000188729"/>
    </source>
</evidence>
<accession>A0A1V2ETC3</accession>
<comment type="caution">
    <text evidence="4">The sequence shown here is derived from an EMBL/GenBank/DDBJ whole genome shotgun (WGS) entry which is preliminary data.</text>
</comment>
<dbReference type="AlphaFoldDB" id="A0A1V2ETC3"/>
<gene>
    <name evidence="4" type="primary">dhlB</name>
    <name evidence="4" type="ORF">SPHI_24860</name>
</gene>
<dbReference type="Gene3D" id="1.10.150.240">
    <property type="entry name" value="Putative phosphatase, domain 2"/>
    <property type="match status" value="1"/>
</dbReference>
<comment type="function">
    <text evidence="3">Catalyzes the hydrolytic dehalogenation of small (S)-2-haloalkanoic acids to yield the corresponding (R)-2-hydroxyalkanoic acids.</text>
</comment>
<dbReference type="NCBIfam" id="TIGR01493">
    <property type="entry name" value="HAD-SF-IA-v2"/>
    <property type="match status" value="1"/>
</dbReference>
<dbReference type="InterPro" id="IPR023198">
    <property type="entry name" value="PGP-like_dom2"/>
</dbReference>
<protein>
    <recommendedName>
        <fullName evidence="3">(S)-2-haloacid dehalogenase</fullName>
        <ecNumber evidence="3">3.8.1.2</ecNumber>
    </recommendedName>
    <alternativeName>
        <fullName evidence="3">2-haloalkanoic acid dehalogenase</fullName>
    </alternativeName>
    <alternativeName>
        <fullName evidence="3">Halocarboxylic acid halidohydrolase</fullName>
    </alternativeName>
    <alternativeName>
        <fullName evidence="3">L-2-haloacid dehalogenase</fullName>
    </alternativeName>
</protein>
<dbReference type="PANTHER" id="PTHR43316:SF3">
    <property type="entry name" value="HALOACID DEHALOGENASE, TYPE II (AFU_ORTHOLOGUE AFUA_2G07750)-RELATED"/>
    <property type="match status" value="1"/>
</dbReference>
<dbReference type="SUPFAM" id="SSF56784">
    <property type="entry name" value="HAD-like"/>
    <property type="match status" value="1"/>
</dbReference>
<keyword evidence="5" id="KW-1185">Reference proteome</keyword>
<dbReference type="EMBL" id="MPSB01000012">
    <property type="protein sequence ID" value="ONF95394.1"/>
    <property type="molecule type" value="Genomic_DNA"/>
</dbReference>
<dbReference type="EC" id="3.8.1.2" evidence="3"/>
<dbReference type="InterPro" id="IPR051540">
    <property type="entry name" value="S-2-haloacid_dehalogenase"/>
</dbReference>
<comment type="catalytic activity">
    <reaction evidence="3">
        <text>an (S)-2-haloacid + H2O = a (2R)-2-hydroxycarboxylate + a halide anion + H(+)</text>
        <dbReference type="Rhea" id="RHEA:11192"/>
        <dbReference type="ChEBI" id="CHEBI:15377"/>
        <dbReference type="ChEBI" id="CHEBI:15378"/>
        <dbReference type="ChEBI" id="CHEBI:16042"/>
        <dbReference type="ChEBI" id="CHEBI:58314"/>
        <dbReference type="ChEBI" id="CHEBI:137405"/>
        <dbReference type="EC" id="3.8.1.2"/>
    </reaction>
</comment>
<dbReference type="InterPro" id="IPR023214">
    <property type="entry name" value="HAD_sf"/>
</dbReference>
<organism evidence="4 5">
    <name type="scientific">Sphingomonas jeddahensis</name>
    <dbReference type="NCBI Taxonomy" id="1915074"/>
    <lineage>
        <taxon>Bacteria</taxon>
        <taxon>Pseudomonadati</taxon>
        <taxon>Pseudomonadota</taxon>
        <taxon>Alphaproteobacteria</taxon>
        <taxon>Sphingomonadales</taxon>
        <taxon>Sphingomonadaceae</taxon>
        <taxon>Sphingomonas</taxon>
    </lineage>
</organism>
<dbReference type="Gene3D" id="3.40.50.1000">
    <property type="entry name" value="HAD superfamily/HAD-like"/>
    <property type="match status" value="1"/>
</dbReference>
<dbReference type="Pfam" id="PF00702">
    <property type="entry name" value="Hydrolase"/>
    <property type="match status" value="1"/>
</dbReference>
<reference evidence="4 5" key="1">
    <citation type="submission" date="2016-11" db="EMBL/GenBank/DDBJ databases">
        <title>Genome sequence of Sphingomonas jeddahensis G39.</title>
        <authorList>
            <person name="Poehlein A."/>
            <person name="Wuebbeler J.H."/>
            <person name="Steinbuechel A."/>
            <person name="Daniel R."/>
        </authorList>
    </citation>
    <scope>NUCLEOTIDE SEQUENCE [LARGE SCALE GENOMIC DNA]</scope>
    <source>
        <strain evidence="4 5">G39</strain>
    </source>
</reference>